<evidence type="ECO:0000313" key="3">
    <source>
        <dbReference type="EMBL" id="SDL33104.1"/>
    </source>
</evidence>
<gene>
    <name evidence="2" type="ORF">AML91_14135</name>
    <name evidence="3" type="ORF">SAMN05216191_102350</name>
</gene>
<dbReference type="AlphaFoldDB" id="A0A1G9J7J0"/>
<dbReference type="PANTHER" id="PTHR43796:SF2">
    <property type="entry name" value="CARBOXYNORSPERMIDINE SYNTHASE"/>
    <property type="match status" value="1"/>
</dbReference>
<dbReference type="EMBL" id="FNGM01000002">
    <property type="protein sequence ID" value="SDL33104.1"/>
    <property type="molecule type" value="Genomic_DNA"/>
</dbReference>
<dbReference type="OrthoDB" id="1910498at2"/>
<proteinExistence type="predicted"/>
<evidence type="ECO:0000313" key="5">
    <source>
        <dbReference type="Proteomes" id="UP000182783"/>
    </source>
</evidence>
<dbReference type="Pfam" id="PF03435">
    <property type="entry name" value="Sacchrp_dh_NADP"/>
    <property type="match status" value="1"/>
</dbReference>
<dbReference type="RefSeq" id="WP_062523590.1">
    <property type="nucleotide sequence ID" value="NZ_CP048429.1"/>
</dbReference>
<keyword evidence="4" id="KW-1185">Reference proteome</keyword>
<dbReference type="InterPro" id="IPR005097">
    <property type="entry name" value="Sacchrp_dh_NADP-bd"/>
</dbReference>
<dbReference type="SUPFAM" id="SSF51735">
    <property type="entry name" value="NAD(P)-binding Rossmann-fold domains"/>
    <property type="match status" value="1"/>
</dbReference>
<organism evidence="3 5">
    <name type="scientific">Paenibacillus jilunlii</name>
    <dbReference type="NCBI Taxonomy" id="682956"/>
    <lineage>
        <taxon>Bacteria</taxon>
        <taxon>Bacillati</taxon>
        <taxon>Bacillota</taxon>
        <taxon>Bacilli</taxon>
        <taxon>Bacillales</taxon>
        <taxon>Paenibacillaceae</taxon>
        <taxon>Paenibacillus</taxon>
    </lineage>
</organism>
<dbReference type="EMBL" id="LIPY01000113">
    <property type="protein sequence ID" value="KWX74784.1"/>
    <property type="molecule type" value="Genomic_DNA"/>
</dbReference>
<reference evidence="2 4" key="1">
    <citation type="submission" date="2015-08" db="EMBL/GenBank/DDBJ databases">
        <title>Genome of Paenibacillus jilunlii.</title>
        <authorList>
            <person name="Sant'Anna F.H."/>
            <person name="Ambrosini A."/>
            <person name="Souza R."/>
            <person name="Bach E."/>
            <person name="Fernandes G."/>
            <person name="Balsanelli E."/>
            <person name="Baura V.A."/>
            <person name="Pedrosa F.O."/>
            <person name="Souza E.M."/>
            <person name="Passaglia L."/>
        </authorList>
    </citation>
    <scope>NUCLEOTIDE SEQUENCE [LARGE SCALE GENOMIC DNA]</scope>
    <source>
        <strain evidence="2 4">DSM 23019</strain>
    </source>
</reference>
<dbReference type="Proteomes" id="UP000182783">
    <property type="component" value="Unassembled WGS sequence"/>
</dbReference>
<dbReference type="Gene3D" id="3.40.50.720">
    <property type="entry name" value="NAD(P)-binding Rossmann-like Domain"/>
    <property type="match status" value="1"/>
</dbReference>
<dbReference type="Proteomes" id="UP000070252">
    <property type="component" value="Unassembled WGS sequence"/>
</dbReference>
<protein>
    <submittedName>
        <fullName evidence="2 3">Saccharopine dehydrogenase</fullName>
    </submittedName>
</protein>
<dbReference type="Gene3D" id="3.30.360.10">
    <property type="entry name" value="Dihydrodipicolinate Reductase, domain 2"/>
    <property type="match status" value="1"/>
</dbReference>
<name>A0A1G9J7J0_9BACL</name>
<evidence type="ECO:0000313" key="4">
    <source>
        <dbReference type="Proteomes" id="UP000070252"/>
    </source>
</evidence>
<sequence length="378" mass="40927">MRTDIVVIGGYGHVGAQICLLLSDRFPGVVYAAGRSLERAEQFCKSTGGRVSPLQMDAAEAFSAEKMRGVKMVVMCLDQQDSSFAEACLTEGIHYIDITANLAFFGQMARLNQSGSKVGATAVLSVGLAPGLTNLLAGEARLMMDEVQQLDIAIMLGLGDSHGQAAIEWTVDNLSARFEVMQDGKMANVDSFTGAKRTDWGAGLGIRRAYRFPFSDQLILPQTLGIPSVSTRLCFDSRAATGGIALLQKLGLLRWLRHGRLRAAAVRSFGKIRYGTERYAIKVEATGLKNGAKATAEYVIQGFRESTITAQVAAIAAGAVYRNGSGTPGIYHLEQLLRVRLGEDRISLYLPGQENAGMEEIRGLHCWSRDSYNNTFDS</sequence>
<accession>A0A1G9J7J0</accession>
<dbReference type="PANTHER" id="PTHR43796">
    <property type="entry name" value="CARBOXYNORSPERMIDINE SYNTHASE"/>
    <property type="match status" value="1"/>
</dbReference>
<feature type="domain" description="Saccharopine dehydrogenase NADP binding" evidence="1">
    <location>
        <begin position="5"/>
        <end position="123"/>
    </location>
</feature>
<evidence type="ECO:0000259" key="1">
    <source>
        <dbReference type="Pfam" id="PF03435"/>
    </source>
</evidence>
<dbReference type="InterPro" id="IPR036291">
    <property type="entry name" value="NAD(P)-bd_dom_sf"/>
</dbReference>
<evidence type="ECO:0000313" key="2">
    <source>
        <dbReference type="EMBL" id="KWX74784.1"/>
    </source>
</evidence>
<reference evidence="3 5" key="2">
    <citation type="submission" date="2016-10" db="EMBL/GenBank/DDBJ databases">
        <authorList>
            <person name="de Groot N.N."/>
        </authorList>
    </citation>
    <scope>NUCLEOTIDE SEQUENCE [LARGE SCALE GENOMIC DNA]</scope>
    <source>
        <strain evidence="3 5">CGMCC 1.10239</strain>
    </source>
</reference>